<keyword evidence="2" id="KW-1185">Reference proteome</keyword>
<proteinExistence type="predicted"/>
<accession>A0ABW4LN64</accession>
<reference evidence="2" key="1">
    <citation type="journal article" date="2019" name="Int. J. Syst. Evol. Microbiol.">
        <title>The Global Catalogue of Microorganisms (GCM) 10K type strain sequencing project: providing services to taxonomists for standard genome sequencing and annotation.</title>
        <authorList>
            <consortium name="The Broad Institute Genomics Platform"/>
            <consortium name="The Broad Institute Genome Sequencing Center for Infectious Disease"/>
            <person name="Wu L."/>
            <person name="Ma J."/>
        </authorList>
    </citation>
    <scope>NUCLEOTIDE SEQUENCE [LARGE SCALE GENOMIC DNA]</scope>
    <source>
        <strain evidence="2">CCUG 49339</strain>
    </source>
</reference>
<dbReference type="Proteomes" id="UP001597214">
    <property type="component" value="Unassembled WGS sequence"/>
</dbReference>
<organism evidence="1 2">
    <name type="scientific">Bacillus salitolerans</name>
    <dbReference type="NCBI Taxonomy" id="1437434"/>
    <lineage>
        <taxon>Bacteria</taxon>
        <taxon>Bacillati</taxon>
        <taxon>Bacillota</taxon>
        <taxon>Bacilli</taxon>
        <taxon>Bacillales</taxon>
        <taxon>Bacillaceae</taxon>
        <taxon>Bacillus</taxon>
    </lineage>
</organism>
<gene>
    <name evidence="1" type="ORF">ACFSCX_06100</name>
</gene>
<evidence type="ECO:0000313" key="1">
    <source>
        <dbReference type="EMBL" id="MFD1736133.1"/>
    </source>
</evidence>
<evidence type="ECO:0000313" key="2">
    <source>
        <dbReference type="Proteomes" id="UP001597214"/>
    </source>
</evidence>
<comment type="caution">
    <text evidence="1">The sequence shown here is derived from an EMBL/GenBank/DDBJ whole genome shotgun (WGS) entry which is preliminary data.</text>
</comment>
<dbReference type="EMBL" id="JBHUEM010000005">
    <property type="protein sequence ID" value="MFD1736133.1"/>
    <property type="molecule type" value="Genomic_DNA"/>
</dbReference>
<sequence>MELEVTVFVAGMKKKVNVKLDQREIEDIPADEQSKYINEVVKETVLEHIQIEWNERVAI</sequence>
<dbReference type="RefSeq" id="WP_377927279.1">
    <property type="nucleotide sequence ID" value="NZ_JBHUEM010000005.1"/>
</dbReference>
<name>A0ABW4LN64_9BACI</name>
<protein>
    <submittedName>
        <fullName evidence="1">Uncharacterized protein</fullName>
    </submittedName>
</protein>